<name>A0AA37JJY8_9FIRM</name>
<evidence type="ECO:0000256" key="4">
    <source>
        <dbReference type="ARBA" id="ARBA00023163"/>
    </source>
</evidence>
<evidence type="ECO:0000256" key="3">
    <source>
        <dbReference type="ARBA" id="ARBA00023159"/>
    </source>
</evidence>
<dbReference type="GO" id="GO:0003700">
    <property type="term" value="F:DNA-binding transcription factor activity"/>
    <property type="evidence" value="ECO:0007669"/>
    <property type="project" value="InterPro"/>
</dbReference>
<dbReference type="PANTHER" id="PTHR30204:SF90">
    <property type="entry name" value="HTH-TYPE TRANSCRIPTIONAL ACTIVATOR MTA"/>
    <property type="match status" value="1"/>
</dbReference>
<dbReference type="Pfam" id="PF13411">
    <property type="entry name" value="MerR_1"/>
    <property type="match status" value="1"/>
</dbReference>
<evidence type="ECO:0000256" key="2">
    <source>
        <dbReference type="ARBA" id="ARBA00023125"/>
    </source>
</evidence>
<accession>A0AA37JJY8</accession>
<keyword evidence="1" id="KW-0805">Transcription regulation</keyword>
<protein>
    <submittedName>
        <fullName evidence="6">MerR family transcriptional regulator</fullName>
    </submittedName>
</protein>
<dbReference type="SUPFAM" id="SSF89082">
    <property type="entry name" value="Antibiotic binding domain of TipA-like multidrug resistance regulators"/>
    <property type="match status" value="1"/>
</dbReference>
<sequence>MMMTVKQVSVLTGVSVRTLQFYDEIGLLKPTQMTESGYRLYDESALEVLQQILFFKELDFTLKEIKVIMENPQFDKKAAFEKQKELIRLKRDRLNGLLELLDKLIHGETCMDFKKFDMSEYFQALGEFKATHTAEIIRRLGSMEQFDELFGDLQSQEVEIAEAAVRQYGSIENFTKAMKENFQNYLSEGPVISENEVDGIMEKTELLTKRLTADLTRDPSSAEVQAAVSELIAFCEESNRGIDMGENYWLLTAEAYQSNPVYLEVNDRKYGEGASKFIGSAIKEYLDRK</sequence>
<reference evidence="6" key="1">
    <citation type="submission" date="2022-01" db="EMBL/GenBank/DDBJ databases">
        <title>Novel bile acid biosynthetic pathways are enriched in the microbiome of centenarians.</title>
        <authorList>
            <person name="Sato Y."/>
            <person name="Atarashi K."/>
            <person name="Plichta R.D."/>
            <person name="Arai Y."/>
            <person name="Sasajima S."/>
            <person name="Kearney M.S."/>
            <person name="Suda W."/>
            <person name="Takeshita K."/>
            <person name="Sasaki T."/>
            <person name="Okamoto S."/>
            <person name="Skelly N.A."/>
            <person name="Okamura Y."/>
            <person name="Vlamakis H."/>
            <person name="Li Y."/>
            <person name="Tanoue T."/>
            <person name="Takei H."/>
            <person name="Nittono H."/>
            <person name="Narushima S."/>
            <person name="Irie J."/>
            <person name="Itoh H."/>
            <person name="Moriya K."/>
            <person name="Sugiura Y."/>
            <person name="Suematsu M."/>
            <person name="Moritoki N."/>
            <person name="Shibata S."/>
            <person name="Littman R.D."/>
            <person name="Fischbach A.M."/>
            <person name="Uwamino Y."/>
            <person name="Inoue T."/>
            <person name="Honda A."/>
            <person name="Hattori M."/>
            <person name="Murai T."/>
            <person name="Xavier J.R."/>
            <person name="Hirose N."/>
            <person name="Honda K."/>
        </authorList>
    </citation>
    <scope>NUCLEOTIDE SEQUENCE</scope>
    <source>
        <strain evidence="6">CE91-St55</strain>
    </source>
</reference>
<dbReference type="InterPro" id="IPR047057">
    <property type="entry name" value="MerR_fam"/>
</dbReference>
<dbReference type="InterPro" id="IPR009061">
    <property type="entry name" value="DNA-bd_dom_put_sf"/>
</dbReference>
<evidence type="ECO:0000313" key="6">
    <source>
        <dbReference type="EMBL" id="GKH02448.1"/>
    </source>
</evidence>
<dbReference type="SUPFAM" id="SSF46955">
    <property type="entry name" value="Putative DNA-binding domain"/>
    <property type="match status" value="1"/>
</dbReference>
<dbReference type="Gene3D" id="1.10.1660.10">
    <property type="match status" value="1"/>
</dbReference>
<evidence type="ECO:0000259" key="5">
    <source>
        <dbReference type="PROSITE" id="PS50937"/>
    </source>
</evidence>
<dbReference type="Proteomes" id="UP001055091">
    <property type="component" value="Unassembled WGS sequence"/>
</dbReference>
<dbReference type="PANTHER" id="PTHR30204">
    <property type="entry name" value="REDOX-CYCLING DRUG-SENSING TRANSCRIPTIONAL ACTIVATOR SOXR"/>
    <property type="match status" value="1"/>
</dbReference>
<dbReference type="InterPro" id="IPR000551">
    <property type="entry name" value="MerR-type_HTH_dom"/>
</dbReference>
<dbReference type="InterPro" id="IPR036244">
    <property type="entry name" value="TipA-like_antibiotic-bd"/>
</dbReference>
<dbReference type="RefSeq" id="WP_006774557.1">
    <property type="nucleotide sequence ID" value="NZ_BQNJ01000002.1"/>
</dbReference>
<dbReference type="PROSITE" id="PS50937">
    <property type="entry name" value="HTH_MERR_2"/>
    <property type="match status" value="1"/>
</dbReference>
<keyword evidence="2" id="KW-0238">DNA-binding</keyword>
<dbReference type="AlphaFoldDB" id="A0AA37JJY8"/>
<dbReference type="GeneID" id="93148533"/>
<keyword evidence="3" id="KW-0010">Activator</keyword>
<comment type="caution">
    <text evidence="6">The sequence shown here is derived from an EMBL/GenBank/DDBJ whole genome shotgun (WGS) entry which is preliminary data.</text>
</comment>
<evidence type="ECO:0000256" key="1">
    <source>
        <dbReference type="ARBA" id="ARBA00023015"/>
    </source>
</evidence>
<dbReference type="Pfam" id="PF07739">
    <property type="entry name" value="TipAS"/>
    <property type="match status" value="1"/>
</dbReference>
<feature type="domain" description="HTH merR-type" evidence="5">
    <location>
        <begin position="2"/>
        <end position="71"/>
    </location>
</feature>
<dbReference type="SMART" id="SM00422">
    <property type="entry name" value="HTH_MERR"/>
    <property type="match status" value="1"/>
</dbReference>
<proteinExistence type="predicted"/>
<dbReference type="EMBL" id="BQNJ01000002">
    <property type="protein sequence ID" value="GKH02448.1"/>
    <property type="molecule type" value="Genomic_DNA"/>
</dbReference>
<keyword evidence="4" id="KW-0804">Transcription</keyword>
<dbReference type="GO" id="GO:0003677">
    <property type="term" value="F:DNA binding"/>
    <property type="evidence" value="ECO:0007669"/>
    <property type="project" value="UniProtKB-KW"/>
</dbReference>
<dbReference type="CDD" id="cd01106">
    <property type="entry name" value="HTH_TipAL-Mta"/>
    <property type="match status" value="1"/>
</dbReference>
<evidence type="ECO:0000313" key="7">
    <source>
        <dbReference type="Proteomes" id="UP001055091"/>
    </source>
</evidence>
<dbReference type="InterPro" id="IPR012925">
    <property type="entry name" value="TipAS_dom"/>
</dbReference>
<organism evidence="6 7">
    <name type="scientific">Hungatella hathewayi</name>
    <dbReference type="NCBI Taxonomy" id="154046"/>
    <lineage>
        <taxon>Bacteria</taxon>
        <taxon>Bacillati</taxon>
        <taxon>Bacillota</taxon>
        <taxon>Clostridia</taxon>
        <taxon>Lachnospirales</taxon>
        <taxon>Lachnospiraceae</taxon>
        <taxon>Hungatella</taxon>
    </lineage>
</organism>
<gene>
    <name evidence="6" type="ORF">CE91St55_44290</name>
</gene>